<protein>
    <submittedName>
        <fullName evidence="6">RNA polymerase sigma factor</fullName>
    </submittedName>
</protein>
<sequence length="226" mass="23457">MTNGTSGATPGTTQPGPEPAAGTGPDREHETLRRLARGEEAALAELYDVHAPMVYGLALRLLDGDEEAAGDVLTGVFADVWDDPRAYAPERGPLRSLLADLTHRRAMRSLGRPERGVREPGGGPGDRAEERARAASAAARADRVVTAMPGPLRTALELAYERHRDYREAAAELGVSEDETRRRLRLGLQLLSTAAAAGRPGPGAAGPGGGAEEPGGGAEAGSGRAS</sequence>
<comment type="caution">
    <text evidence="6">The sequence shown here is derived from an EMBL/GenBank/DDBJ whole genome shotgun (WGS) entry which is preliminary data.</text>
</comment>
<evidence type="ECO:0000256" key="1">
    <source>
        <dbReference type="ARBA" id="ARBA00010641"/>
    </source>
</evidence>
<dbReference type="PANTHER" id="PTHR43133:SF62">
    <property type="entry name" value="RNA POLYMERASE SIGMA FACTOR SIGZ"/>
    <property type="match status" value="1"/>
</dbReference>
<dbReference type="SUPFAM" id="SSF88946">
    <property type="entry name" value="Sigma2 domain of RNA polymerase sigma factors"/>
    <property type="match status" value="1"/>
</dbReference>
<name>A0ABW4PEJ9_9ACTN</name>
<keyword evidence="3" id="KW-0731">Sigma factor</keyword>
<keyword evidence="4" id="KW-0804">Transcription</keyword>
<evidence type="ECO:0000313" key="6">
    <source>
        <dbReference type="EMBL" id="MFD1828617.1"/>
    </source>
</evidence>
<reference evidence="7" key="1">
    <citation type="journal article" date="2019" name="Int. J. Syst. Evol. Microbiol.">
        <title>The Global Catalogue of Microorganisms (GCM) 10K type strain sequencing project: providing services to taxonomists for standard genome sequencing and annotation.</title>
        <authorList>
            <consortium name="The Broad Institute Genomics Platform"/>
            <consortium name="The Broad Institute Genome Sequencing Center for Infectious Disease"/>
            <person name="Wu L."/>
            <person name="Ma J."/>
        </authorList>
    </citation>
    <scope>NUCLEOTIDE SEQUENCE [LARGE SCALE GENOMIC DNA]</scope>
    <source>
        <strain evidence="7">CGMCC 4.7455</strain>
    </source>
</reference>
<dbReference type="InterPro" id="IPR036388">
    <property type="entry name" value="WH-like_DNA-bd_sf"/>
</dbReference>
<dbReference type="Gene3D" id="1.10.10.10">
    <property type="entry name" value="Winged helix-like DNA-binding domain superfamily/Winged helix DNA-binding domain"/>
    <property type="match status" value="1"/>
</dbReference>
<dbReference type="RefSeq" id="WP_380896296.1">
    <property type="nucleotide sequence ID" value="NZ_JBHUFU010000001.1"/>
</dbReference>
<dbReference type="EMBL" id="JBHUFU010000001">
    <property type="protein sequence ID" value="MFD1828617.1"/>
    <property type="molecule type" value="Genomic_DNA"/>
</dbReference>
<keyword evidence="2" id="KW-0805">Transcription regulation</keyword>
<evidence type="ECO:0000256" key="4">
    <source>
        <dbReference type="ARBA" id="ARBA00023163"/>
    </source>
</evidence>
<proteinExistence type="inferred from homology"/>
<feature type="region of interest" description="Disordered" evidence="5">
    <location>
        <begin position="195"/>
        <end position="226"/>
    </location>
</feature>
<feature type="compositionally biased region" description="Gly residues" evidence="5">
    <location>
        <begin position="200"/>
        <end position="220"/>
    </location>
</feature>
<dbReference type="InterPro" id="IPR013325">
    <property type="entry name" value="RNA_pol_sigma_r2"/>
</dbReference>
<dbReference type="InterPro" id="IPR039425">
    <property type="entry name" value="RNA_pol_sigma-70-like"/>
</dbReference>
<evidence type="ECO:0000256" key="3">
    <source>
        <dbReference type="ARBA" id="ARBA00023082"/>
    </source>
</evidence>
<dbReference type="SUPFAM" id="SSF88659">
    <property type="entry name" value="Sigma3 and sigma4 domains of RNA polymerase sigma factors"/>
    <property type="match status" value="1"/>
</dbReference>
<evidence type="ECO:0000256" key="2">
    <source>
        <dbReference type="ARBA" id="ARBA00023015"/>
    </source>
</evidence>
<evidence type="ECO:0000313" key="7">
    <source>
        <dbReference type="Proteomes" id="UP001597365"/>
    </source>
</evidence>
<gene>
    <name evidence="6" type="ORF">ACFSJS_02915</name>
</gene>
<keyword evidence="7" id="KW-1185">Reference proteome</keyword>
<dbReference type="Proteomes" id="UP001597365">
    <property type="component" value="Unassembled WGS sequence"/>
</dbReference>
<accession>A0ABW4PEJ9</accession>
<organism evidence="6 7">
    <name type="scientific">Streptomyces desertarenae</name>
    <dbReference type="NCBI Taxonomy" id="2666184"/>
    <lineage>
        <taxon>Bacteria</taxon>
        <taxon>Bacillati</taxon>
        <taxon>Actinomycetota</taxon>
        <taxon>Actinomycetes</taxon>
        <taxon>Kitasatosporales</taxon>
        <taxon>Streptomycetaceae</taxon>
        <taxon>Streptomyces</taxon>
    </lineage>
</organism>
<dbReference type="PANTHER" id="PTHR43133">
    <property type="entry name" value="RNA POLYMERASE ECF-TYPE SIGMA FACTO"/>
    <property type="match status" value="1"/>
</dbReference>
<dbReference type="InterPro" id="IPR013324">
    <property type="entry name" value="RNA_pol_sigma_r3/r4-like"/>
</dbReference>
<feature type="region of interest" description="Disordered" evidence="5">
    <location>
        <begin position="1"/>
        <end position="32"/>
    </location>
</feature>
<feature type="compositionally biased region" description="Polar residues" evidence="5">
    <location>
        <begin position="1"/>
        <end position="15"/>
    </location>
</feature>
<evidence type="ECO:0000256" key="5">
    <source>
        <dbReference type="SAM" id="MobiDB-lite"/>
    </source>
</evidence>
<comment type="similarity">
    <text evidence="1">Belongs to the sigma-70 factor family. ECF subfamily.</text>
</comment>
<feature type="region of interest" description="Disordered" evidence="5">
    <location>
        <begin position="109"/>
        <end position="136"/>
    </location>
</feature>
<dbReference type="Gene3D" id="1.10.1740.10">
    <property type="match status" value="1"/>
</dbReference>